<evidence type="ECO:0000256" key="5">
    <source>
        <dbReference type="SAM" id="Phobius"/>
    </source>
</evidence>
<dbReference type="eggNOG" id="ENOG502S5A7">
    <property type="taxonomic scope" value="Eukaryota"/>
</dbReference>
<evidence type="ECO:0000256" key="3">
    <source>
        <dbReference type="ARBA" id="ARBA00022989"/>
    </source>
</evidence>
<evidence type="ECO:0000256" key="4">
    <source>
        <dbReference type="ARBA" id="ARBA00023136"/>
    </source>
</evidence>
<keyword evidence="4 5" id="KW-0472">Membrane</keyword>
<proteinExistence type="predicted"/>
<dbReference type="HOGENOM" id="CLU_120579_0_0_1"/>
<dbReference type="OrthoDB" id="423534at2759"/>
<dbReference type="GeneID" id="11494300"/>
<dbReference type="InterPro" id="IPR013714">
    <property type="entry name" value="Golgi_TVP15"/>
</dbReference>
<evidence type="ECO:0000313" key="7">
    <source>
        <dbReference type="Proteomes" id="UP000000689"/>
    </source>
</evidence>
<keyword evidence="2 5" id="KW-0812">Transmembrane</keyword>
<evidence type="ECO:0008006" key="8">
    <source>
        <dbReference type="Google" id="ProtNLM"/>
    </source>
</evidence>
<dbReference type="PANTHER" id="PTHR28128">
    <property type="entry name" value="GOLGI APPARATUS MEMBRANE PROTEIN TVP15"/>
    <property type="match status" value="1"/>
</dbReference>
<reference evidence="6 7" key="1">
    <citation type="journal article" date="2011" name="Proc. Natl. Acad. Sci. U.S.A.">
        <title>Evolutionary erosion of yeast sex chromosomes by mating-type switching accidents.</title>
        <authorList>
            <person name="Gordon J.L."/>
            <person name="Armisen D."/>
            <person name="Proux-Wera E."/>
            <person name="Oheigeartaigh S.S."/>
            <person name="Byrne K.P."/>
            <person name="Wolfe K.H."/>
        </authorList>
    </citation>
    <scope>NUCLEOTIDE SEQUENCE [LARGE SCALE GENOMIC DNA]</scope>
    <source>
        <strain evidence="7">ATCC 10597 / BCRC 20456 / CBS 421 / NBRC 0211 / NRRL Y-12639</strain>
    </source>
</reference>
<dbReference type="Proteomes" id="UP000000689">
    <property type="component" value="Chromosome 10"/>
</dbReference>
<dbReference type="STRING" id="1071378.G0WGW3"/>
<name>G0WGW3_NAUDC</name>
<keyword evidence="3 5" id="KW-1133">Transmembrane helix</keyword>
<protein>
    <recommendedName>
        <fullName evidence="8">Golgi apparatus membrane protein TVP15</fullName>
    </recommendedName>
</protein>
<dbReference type="KEGG" id="ndi:NDAI_0J01490"/>
<feature type="transmembrane region" description="Helical" evidence="5">
    <location>
        <begin position="12"/>
        <end position="34"/>
    </location>
</feature>
<gene>
    <name evidence="6" type="primary">NDAI0J01490</name>
    <name evidence="6" type="ordered locus">NDAI_0J01490</name>
</gene>
<sequence>MSSSAIPETFFKFSNIIVGTSSVLSSLAQLTYIFTDFGKALLALYALVLSILIVHFEFKVPPQMYRFVSFYFSFLGRGLLYILLSIILFNGGPLKVINSIVLLILGLAHILFQFMPVVEEPSNYKAAGSSSSISIGDDNINDQIGDDDDDVI</sequence>
<feature type="transmembrane region" description="Helical" evidence="5">
    <location>
        <begin position="70"/>
        <end position="90"/>
    </location>
</feature>
<accession>G0WGW3</accession>
<dbReference type="OMA" id="MDYSDAF"/>
<dbReference type="GO" id="GO:0016192">
    <property type="term" value="P:vesicle-mediated transport"/>
    <property type="evidence" value="ECO:0007669"/>
    <property type="project" value="EnsemblFungi"/>
</dbReference>
<dbReference type="GO" id="GO:0000139">
    <property type="term" value="C:Golgi membrane"/>
    <property type="evidence" value="ECO:0007669"/>
    <property type="project" value="EnsemblFungi"/>
</dbReference>
<evidence type="ECO:0000313" key="6">
    <source>
        <dbReference type="EMBL" id="CCD27041.1"/>
    </source>
</evidence>
<dbReference type="RefSeq" id="XP_003672284.1">
    <property type="nucleotide sequence ID" value="XM_003672236.1"/>
</dbReference>
<evidence type="ECO:0000256" key="1">
    <source>
        <dbReference type="ARBA" id="ARBA00004141"/>
    </source>
</evidence>
<dbReference type="PANTHER" id="PTHR28128:SF1">
    <property type="entry name" value="GOLGI APPARATUS MEMBRANE PROTEIN TVP15"/>
    <property type="match status" value="1"/>
</dbReference>
<evidence type="ECO:0000256" key="2">
    <source>
        <dbReference type="ARBA" id="ARBA00022692"/>
    </source>
</evidence>
<organism evidence="6 7">
    <name type="scientific">Naumovozyma dairenensis (strain ATCC 10597 / BCRC 20456 / CBS 421 / NBRC 0211 / NRRL Y-12639)</name>
    <name type="common">Saccharomyces dairenensis</name>
    <dbReference type="NCBI Taxonomy" id="1071378"/>
    <lineage>
        <taxon>Eukaryota</taxon>
        <taxon>Fungi</taxon>
        <taxon>Dikarya</taxon>
        <taxon>Ascomycota</taxon>
        <taxon>Saccharomycotina</taxon>
        <taxon>Saccharomycetes</taxon>
        <taxon>Saccharomycetales</taxon>
        <taxon>Saccharomycetaceae</taxon>
        <taxon>Naumovozyma</taxon>
    </lineage>
</organism>
<feature type="transmembrane region" description="Helical" evidence="5">
    <location>
        <begin position="96"/>
        <end position="115"/>
    </location>
</feature>
<comment type="subcellular location">
    <subcellularLocation>
        <location evidence="1">Membrane</location>
        <topology evidence="1">Multi-pass membrane protein</topology>
    </subcellularLocation>
</comment>
<dbReference type="GO" id="GO:0042802">
    <property type="term" value="F:identical protein binding"/>
    <property type="evidence" value="ECO:0007669"/>
    <property type="project" value="EnsemblFungi"/>
</dbReference>
<keyword evidence="7" id="KW-1185">Reference proteome</keyword>
<feature type="transmembrane region" description="Helical" evidence="5">
    <location>
        <begin position="40"/>
        <end position="58"/>
    </location>
</feature>
<dbReference type="Pfam" id="PF08507">
    <property type="entry name" value="COPI_assoc"/>
    <property type="match status" value="1"/>
</dbReference>
<dbReference type="AlphaFoldDB" id="G0WGW3"/>
<dbReference type="EMBL" id="HE580276">
    <property type="protein sequence ID" value="CCD27041.1"/>
    <property type="molecule type" value="Genomic_DNA"/>
</dbReference>